<keyword evidence="7" id="KW-0336">GPI-anchor</keyword>
<feature type="binding site" description="axial binding residue" evidence="15">
    <location>
        <position position="42"/>
    </location>
    <ligand>
        <name>heme</name>
        <dbReference type="ChEBI" id="CHEBI:30413"/>
    </ligand>
    <ligandPart>
        <name>Fe</name>
        <dbReference type="ChEBI" id="CHEBI:18248"/>
    </ligandPart>
</feature>
<evidence type="ECO:0000313" key="20">
    <source>
        <dbReference type="Proteomes" id="UP001271007"/>
    </source>
</evidence>
<feature type="domain" description="CFEM" evidence="18">
    <location>
        <begin position="1"/>
        <end position="109"/>
    </location>
</feature>
<evidence type="ECO:0000256" key="6">
    <source>
        <dbReference type="ARBA" id="ARBA00022617"/>
    </source>
</evidence>
<dbReference type="GO" id="GO:0098552">
    <property type="term" value="C:side of membrane"/>
    <property type="evidence" value="ECO:0007669"/>
    <property type="project" value="UniProtKB-KW"/>
</dbReference>
<reference evidence="19" key="1">
    <citation type="submission" date="2023-04" db="EMBL/GenBank/DDBJ databases">
        <title>Black Yeasts Isolated from many extreme environments.</title>
        <authorList>
            <person name="Coleine C."/>
            <person name="Stajich J.E."/>
            <person name="Selbmann L."/>
        </authorList>
    </citation>
    <scope>NUCLEOTIDE SEQUENCE</scope>
    <source>
        <strain evidence="19">CCFEE 5312</strain>
    </source>
</reference>
<feature type="region of interest" description="Disordered" evidence="16">
    <location>
        <begin position="98"/>
        <end position="145"/>
    </location>
</feature>
<evidence type="ECO:0000256" key="14">
    <source>
        <dbReference type="ARBA" id="ARBA00023288"/>
    </source>
</evidence>
<evidence type="ECO:0000256" key="11">
    <source>
        <dbReference type="ARBA" id="ARBA00023136"/>
    </source>
</evidence>
<evidence type="ECO:0000256" key="12">
    <source>
        <dbReference type="ARBA" id="ARBA00023157"/>
    </source>
</evidence>
<evidence type="ECO:0000256" key="13">
    <source>
        <dbReference type="ARBA" id="ARBA00023180"/>
    </source>
</evidence>
<protein>
    <recommendedName>
        <fullName evidence="18">CFEM domain-containing protein</fullName>
    </recommendedName>
</protein>
<dbReference type="Pfam" id="PF05730">
    <property type="entry name" value="CFEM"/>
    <property type="match status" value="1"/>
</dbReference>
<evidence type="ECO:0000256" key="3">
    <source>
        <dbReference type="ARBA" id="ARBA00010031"/>
    </source>
</evidence>
<dbReference type="GO" id="GO:0005886">
    <property type="term" value="C:plasma membrane"/>
    <property type="evidence" value="ECO:0007669"/>
    <property type="project" value="UniProtKB-SubCell"/>
</dbReference>
<keyword evidence="20" id="KW-1185">Reference proteome</keyword>
<dbReference type="PANTHER" id="PTHR37928:SF2">
    <property type="entry name" value="GPI ANCHORED CFEM DOMAIN PROTEIN (AFU_ORTHOLOGUE AFUA_6G10580)"/>
    <property type="match status" value="1"/>
</dbReference>
<feature type="disulfide bond" evidence="15">
    <location>
        <begin position="38"/>
        <end position="45"/>
    </location>
</feature>
<evidence type="ECO:0000256" key="15">
    <source>
        <dbReference type="PROSITE-ProRule" id="PRU01356"/>
    </source>
</evidence>
<keyword evidence="14" id="KW-0449">Lipoprotein</keyword>
<evidence type="ECO:0000256" key="8">
    <source>
        <dbReference type="ARBA" id="ARBA00022723"/>
    </source>
</evidence>
<dbReference type="GO" id="GO:0005576">
    <property type="term" value="C:extracellular region"/>
    <property type="evidence" value="ECO:0007669"/>
    <property type="project" value="UniProtKB-SubCell"/>
</dbReference>
<dbReference type="PANTHER" id="PTHR37928">
    <property type="entry name" value="CFEM DOMAIN PROTEIN (AFU_ORTHOLOGUE AFUA_6G14090)"/>
    <property type="match status" value="1"/>
</dbReference>
<keyword evidence="12 15" id="KW-1015">Disulfide bond</keyword>
<comment type="similarity">
    <text evidence="3">Belongs to the RBT5 family.</text>
</comment>
<dbReference type="InterPro" id="IPR051735">
    <property type="entry name" value="CFEM_domain"/>
</dbReference>
<evidence type="ECO:0000256" key="4">
    <source>
        <dbReference type="ARBA" id="ARBA00022475"/>
    </source>
</evidence>
<comment type="caution">
    <text evidence="19">The sequence shown here is derived from an EMBL/GenBank/DDBJ whole genome shotgun (WGS) entry which is preliminary data.</text>
</comment>
<keyword evidence="11" id="KW-0472">Membrane</keyword>
<evidence type="ECO:0000313" key="19">
    <source>
        <dbReference type="EMBL" id="KAK3048295.1"/>
    </source>
</evidence>
<dbReference type="Proteomes" id="UP001271007">
    <property type="component" value="Unassembled WGS sequence"/>
</dbReference>
<proteinExistence type="inferred from homology"/>
<evidence type="ECO:0000256" key="7">
    <source>
        <dbReference type="ARBA" id="ARBA00022622"/>
    </source>
</evidence>
<name>A0AAJ0DEH0_9PEZI</name>
<evidence type="ECO:0000256" key="17">
    <source>
        <dbReference type="SAM" id="SignalP"/>
    </source>
</evidence>
<feature type="signal peptide" evidence="17">
    <location>
        <begin position="1"/>
        <end position="18"/>
    </location>
</feature>
<evidence type="ECO:0000256" key="1">
    <source>
        <dbReference type="ARBA" id="ARBA00004609"/>
    </source>
</evidence>
<evidence type="ECO:0000259" key="18">
    <source>
        <dbReference type="PROSITE" id="PS52012"/>
    </source>
</evidence>
<dbReference type="InterPro" id="IPR008427">
    <property type="entry name" value="Extracellular_membr_CFEM_dom"/>
</dbReference>
<keyword evidence="6 15" id="KW-0349">Heme</keyword>
<gene>
    <name evidence="19" type="ORF">LTR09_010288</name>
</gene>
<evidence type="ECO:0000256" key="16">
    <source>
        <dbReference type="SAM" id="MobiDB-lite"/>
    </source>
</evidence>
<comment type="subcellular location">
    <subcellularLocation>
        <location evidence="1">Cell membrane</location>
        <topology evidence="1">Lipid-anchor</topology>
        <topology evidence="1">GPI-anchor</topology>
    </subcellularLocation>
    <subcellularLocation>
        <location evidence="2">Secreted</location>
    </subcellularLocation>
</comment>
<sequence length="183" mass="17639">MYRLHIAALALFASTVLAADNPGIPTCAFDCISGYGGCGQLDVGCICSNTAYIAHMACCVSKSCNKADQEATLKFANALCAGQNVNDLPQTATCPASASTASSSTGTASTSTGTAATSGSTTTSGTTTTTATGAQTTTTTNSNAASAASSSAAAATTSPGAAVRHSAEGLGIGMFVAGLVAAL</sequence>
<feature type="chain" id="PRO_5042604513" description="CFEM domain-containing protein" evidence="17">
    <location>
        <begin position="19"/>
        <end position="183"/>
    </location>
</feature>
<keyword evidence="10 15" id="KW-0408">Iron</keyword>
<dbReference type="AlphaFoldDB" id="A0AAJ0DEH0"/>
<evidence type="ECO:0000256" key="10">
    <source>
        <dbReference type="ARBA" id="ARBA00023004"/>
    </source>
</evidence>
<dbReference type="EMBL" id="JAWDJX010000050">
    <property type="protein sequence ID" value="KAK3048295.1"/>
    <property type="molecule type" value="Genomic_DNA"/>
</dbReference>
<keyword evidence="4" id="KW-1003">Cell membrane</keyword>
<dbReference type="GO" id="GO:0046872">
    <property type="term" value="F:metal ion binding"/>
    <property type="evidence" value="ECO:0007669"/>
    <property type="project" value="UniProtKB-UniRule"/>
</dbReference>
<feature type="disulfide bond" evidence="15">
    <location>
        <begin position="47"/>
        <end position="80"/>
    </location>
</feature>
<dbReference type="PROSITE" id="PS52012">
    <property type="entry name" value="CFEM"/>
    <property type="match status" value="1"/>
</dbReference>
<keyword evidence="9 17" id="KW-0732">Signal</keyword>
<organism evidence="19 20">
    <name type="scientific">Extremus antarcticus</name>
    <dbReference type="NCBI Taxonomy" id="702011"/>
    <lineage>
        <taxon>Eukaryota</taxon>
        <taxon>Fungi</taxon>
        <taxon>Dikarya</taxon>
        <taxon>Ascomycota</taxon>
        <taxon>Pezizomycotina</taxon>
        <taxon>Dothideomycetes</taxon>
        <taxon>Dothideomycetidae</taxon>
        <taxon>Mycosphaerellales</taxon>
        <taxon>Extremaceae</taxon>
        <taxon>Extremus</taxon>
    </lineage>
</organism>
<evidence type="ECO:0000256" key="2">
    <source>
        <dbReference type="ARBA" id="ARBA00004613"/>
    </source>
</evidence>
<evidence type="ECO:0000256" key="9">
    <source>
        <dbReference type="ARBA" id="ARBA00022729"/>
    </source>
</evidence>
<accession>A0AAJ0DEH0</accession>
<keyword evidence="5" id="KW-0964">Secreted</keyword>
<evidence type="ECO:0000256" key="5">
    <source>
        <dbReference type="ARBA" id="ARBA00022525"/>
    </source>
</evidence>
<keyword evidence="13" id="KW-0325">Glycoprotein</keyword>
<keyword evidence="8 15" id="KW-0479">Metal-binding</keyword>
<comment type="caution">
    <text evidence="15">Lacks conserved residue(s) required for the propagation of feature annotation.</text>
</comment>